<organism evidence="8 9">
    <name type="scientific">Oceanirhabdus seepicola</name>
    <dbReference type="NCBI Taxonomy" id="2828781"/>
    <lineage>
        <taxon>Bacteria</taxon>
        <taxon>Bacillati</taxon>
        <taxon>Bacillota</taxon>
        <taxon>Clostridia</taxon>
        <taxon>Eubacteriales</taxon>
        <taxon>Clostridiaceae</taxon>
        <taxon>Oceanirhabdus</taxon>
    </lineage>
</organism>
<dbReference type="PANTHER" id="PTHR42925:SF1">
    <property type="entry name" value="VIRULENCE FACTOR MVIN"/>
    <property type="match status" value="1"/>
</dbReference>
<evidence type="ECO:0000256" key="7">
    <source>
        <dbReference type="SAM" id="Phobius"/>
    </source>
</evidence>
<evidence type="ECO:0000256" key="6">
    <source>
        <dbReference type="ARBA" id="ARBA00023136"/>
    </source>
</evidence>
<comment type="caution">
    <text evidence="8">The sequence shown here is derived from an EMBL/GenBank/DDBJ whole genome shotgun (WGS) entry which is preliminary data.</text>
</comment>
<feature type="transmembrane region" description="Helical" evidence="7">
    <location>
        <begin position="408"/>
        <end position="430"/>
    </location>
</feature>
<keyword evidence="2" id="KW-0813">Transport</keyword>
<feature type="transmembrane region" description="Helical" evidence="7">
    <location>
        <begin position="12"/>
        <end position="31"/>
    </location>
</feature>
<evidence type="ECO:0000313" key="8">
    <source>
        <dbReference type="EMBL" id="MCM1991000.1"/>
    </source>
</evidence>
<dbReference type="EMBL" id="JAGSOJ010000003">
    <property type="protein sequence ID" value="MCM1991000.1"/>
    <property type="molecule type" value="Genomic_DNA"/>
</dbReference>
<dbReference type="InterPro" id="IPR047135">
    <property type="entry name" value="YsiQ"/>
</dbReference>
<feature type="transmembrane region" description="Helical" evidence="7">
    <location>
        <begin position="160"/>
        <end position="184"/>
    </location>
</feature>
<comment type="subcellular location">
    <subcellularLocation>
        <location evidence="1">Cell membrane</location>
        <topology evidence="1">Multi-pass membrane protein</topology>
    </subcellularLocation>
</comment>
<dbReference type="Pfam" id="PF01554">
    <property type="entry name" value="MatE"/>
    <property type="match status" value="2"/>
</dbReference>
<evidence type="ECO:0000313" key="9">
    <source>
        <dbReference type="Proteomes" id="UP001056429"/>
    </source>
</evidence>
<evidence type="ECO:0000256" key="5">
    <source>
        <dbReference type="ARBA" id="ARBA00022989"/>
    </source>
</evidence>
<dbReference type="AlphaFoldDB" id="A0A9J6P674"/>
<sequence>MKKQNKALFKLTWPIFVENIMFMLLAFIDTWMLSSYSDSAASAVGATTQVIWMFTIIFTIISGSSAVLTAQSLGKKEKALTSKIAAISMLLSLLIGVISSLVLIQFRVPILNAIGVTEKLFSYSNEYLFYVGGAIFLQALLSNLSAIIRSHGYTKITMKVTLIMNTINAVLDALFIFGFLGFPILGVKGVAIATSFSRLIGLIILCIFFFRTIEKLNIFKLIFPLPFDIIKDMLLLGVPSALEKMNYNAAQLFMTAIILSNLGEDAFTAKTYVMTLVRFFFAISLAIGQANQIMVSRYKGENNYELADRIFSIALKSALIATLSLSILGSLLGKQLMSIFTDNNYIITLGATILIIDILVEVGRTFNIVVIDALRGTGDTIFPVLIGIISLWLISIGLAYVLGIRYNLGLIGIWIAFGIDECLRGILMYFRWKSGKWKKKTLSSL</sequence>
<keyword evidence="6 7" id="KW-0472">Membrane</keyword>
<dbReference type="CDD" id="cd13134">
    <property type="entry name" value="MATE_like_8"/>
    <property type="match status" value="1"/>
</dbReference>
<dbReference type="PANTHER" id="PTHR42925">
    <property type="entry name" value="MULTIDRUG AND TOXIN EFFLUX PROTEIN MATE FAMILY"/>
    <property type="match status" value="1"/>
</dbReference>
<feature type="transmembrane region" description="Helical" evidence="7">
    <location>
        <begin position="190"/>
        <end position="210"/>
    </location>
</feature>
<dbReference type="PIRSF" id="PIRSF006603">
    <property type="entry name" value="DinF"/>
    <property type="match status" value="1"/>
</dbReference>
<evidence type="ECO:0000256" key="1">
    <source>
        <dbReference type="ARBA" id="ARBA00004651"/>
    </source>
</evidence>
<feature type="transmembrane region" description="Helical" evidence="7">
    <location>
        <begin position="344"/>
        <end position="360"/>
    </location>
</feature>
<keyword evidence="9" id="KW-1185">Reference proteome</keyword>
<feature type="transmembrane region" description="Helical" evidence="7">
    <location>
        <begin position="51"/>
        <end position="73"/>
    </location>
</feature>
<protein>
    <submittedName>
        <fullName evidence="8">MATE family efflux transporter</fullName>
    </submittedName>
</protein>
<gene>
    <name evidence="8" type="ORF">KDK92_14810</name>
</gene>
<keyword evidence="4 7" id="KW-0812">Transmembrane</keyword>
<feature type="transmembrane region" description="Helical" evidence="7">
    <location>
        <begin position="85"/>
        <end position="107"/>
    </location>
</feature>
<reference evidence="8" key="1">
    <citation type="journal article" date="2021" name="mSystems">
        <title>Bacteria and Archaea Synergistically Convert Glycine Betaine to Biogenic Methane in the Formosa Cold Seep of the South China Sea.</title>
        <authorList>
            <person name="Li L."/>
            <person name="Zhang W."/>
            <person name="Zhang S."/>
            <person name="Song L."/>
            <person name="Sun Q."/>
            <person name="Zhang H."/>
            <person name="Xiang H."/>
            <person name="Dong X."/>
        </authorList>
    </citation>
    <scope>NUCLEOTIDE SEQUENCE</scope>
    <source>
        <strain evidence="8">ZWT</strain>
    </source>
</reference>
<dbReference type="InterPro" id="IPR048279">
    <property type="entry name" value="MdtK-like"/>
</dbReference>
<name>A0A9J6P674_9CLOT</name>
<accession>A0A9J6P674</accession>
<dbReference type="GO" id="GO:0005886">
    <property type="term" value="C:plasma membrane"/>
    <property type="evidence" value="ECO:0007669"/>
    <property type="project" value="UniProtKB-SubCell"/>
</dbReference>
<feature type="transmembrane region" description="Helical" evidence="7">
    <location>
        <begin position="381"/>
        <end position="402"/>
    </location>
</feature>
<evidence type="ECO:0000256" key="2">
    <source>
        <dbReference type="ARBA" id="ARBA00022448"/>
    </source>
</evidence>
<dbReference type="Proteomes" id="UP001056429">
    <property type="component" value="Unassembled WGS sequence"/>
</dbReference>
<dbReference type="RefSeq" id="WP_250860110.1">
    <property type="nucleotide sequence ID" value="NZ_JAGSOJ010000003.1"/>
</dbReference>
<feature type="transmembrane region" description="Helical" evidence="7">
    <location>
        <begin position="271"/>
        <end position="290"/>
    </location>
</feature>
<dbReference type="GO" id="GO:0015297">
    <property type="term" value="F:antiporter activity"/>
    <property type="evidence" value="ECO:0007669"/>
    <property type="project" value="InterPro"/>
</dbReference>
<evidence type="ECO:0000256" key="4">
    <source>
        <dbReference type="ARBA" id="ARBA00022692"/>
    </source>
</evidence>
<dbReference type="NCBIfam" id="TIGR00797">
    <property type="entry name" value="matE"/>
    <property type="match status" value="1"/>
</dbReference>
<dbReference type="InterPro" id="IPR002528">
    <property type="entry name" value="MATE_fam"/>
</dbReference>
<proteinExistence type="predicted"/>
<evidence type="ECO:0000256" key="3">
    <source>
        <dbReference type="ARBA" id="ARBA00022475"/>
    </source>
</evidence>
<feature type="transmembrane region" description="Helical" evidence="7">
    <location>
        <begin position="310"/>
        <end position="332"/>
    </location>
</feature>
<keyword evidence="3" id="KW-1003">Cell membrane</keyword>
<keyword evidence="5 7" id="KW-1133">Transmembrane helix</keyword>
<feature type="transmembrane region" description="Helical" evidence="7">
    <location>
        <begin position="127"/>
        <end position="148"/>
    </location>
</feature>
<reference evidence="8" key="2">
    <citation type="submission" date="2021-04" db="EMBL/GenBank/DDBJ databases">
        <authorList>
            <person name="Dong X."/>
        </authorList>
    </citation>
    <scope>NUCLEOTIDE SEQUENCE</scope>
    <source>
        <strain evidence="8">ZWT</strain>
    </source>
</reference>
<dbReference type="GO" id="GO:0042910">
    <property type="term" value="F:xenobiotic transmembrane transporter activity"/>
    <property type="evidence" value="ECO:0007669"/>
    <property type="project" value="InterPro"/>
</dbReference>